<sequence>MYLEIGSHRPSTEEVFSILKSAIVGHPAGMKSSMGYSAIAPSSTGRDKEGLPFAVEDKPRVILNHGAKLDRRARDPEIDQDRDRPRSRPSKIKIEQDRGKLTEPDNRKSRYPQSGKDHETRIRAEIDLRRMDEQLERHLDRVFNNHKCCESEEPKVQVIKKEEWELDCQRIKVKNLIGQGAYGSVYKGGYNGKEVAVKILDLRDEDRRAIVTKAFTQEVSIWYNLSHPNIAKLIGASKNKVPEIKLKSENSQHRRRPTKDGYCIVVEFFPRGTLKSYLIKNHIKKLPLHTVIKLALDVAKGLSYLHSQKIVHRDVKTENLLLDNEGRVKIIDFGVSRVVASCPIDMTGQNGTMGYMAPEVLACLPYDHKCDVYSFGICLWEIYSCSMPYPEQIPLSKTSPDIYKGRRPEIPNSCPSVLADIMKKCWDANPKRRPEMHEVVMMLEAIDTSELATENQFQGCFCLIGRKGL</sequence>
<evidence type="ECO:0000256" key="5">
    <source>
        <dbReference type="ARBA" id="ARBA00022840"/>
    </source>
</evidence>
<dbReference type="CDD" id="cd13999">
    <property type="entry name" value="STKc_MAP3K-like"/>
    <property type="match status" value="1"/>
</dbReference>
<evidence type="ECO:0000313" key="10">
    <source>
        <dbReference type="RefSeq" id="XP_016471478.1"/>
    </source>
</evidence>
<dbReference type="OrthoDB" id="1250460at2759"/>
<dbReference type="GO" id="GO:0007165">
    <property type="term" value="P:signal transduction"/>
    <property type="evidence" value="ECO:0000318"/>
    <property type="project" value="GO_Central"/>
</dbReference>
<accession>A0A1S4A4B3</accession>
<dbReference type="SMR" id="A0A1S4A4B3"/>
<comment type="similarity">
    <text evidence="7">Belongs to the protein kinase superfamily.</text>
</comment>
<organism evidence="10">
    <name type="scientific">Nicotiana tabacum</name>
    <name type="common">Common tobacco</name>
    <dbReference type="NCBI Taxonomy" id="4097"/>
    <lineage>
        <taxon>Eukaryota</taxon>
        <taxon>Viridiplantae</taxon>
        <taxon>Streptophyta</taxon>
        <taxon>Embryophyta</taxon>
        <taxon>Tracheophyta</taxon>
        <taxon>Spermatophyta</taxon>
        <taxon>Magnoliopsida</taxon>
        <taxon>eudicotyledons</taxon>
        <taxon>Gunneridae</taxon>
        <taxon>Pentapetalae</taxon>
        <taxon>asterids</taxon>
        <taxon>lamiids</taxon>
        <taxon>Solanales</taxon>
        <taxon>Solanaceae</taxon>
        <taxon>Nicotianoideae</taxon>
        <taxon>Nicotianeae</taxon>
        <taxon>Nicotiana</taxon>
    </lineage>
</organism>
<keyword evidence="4" id="KW-0418">Kinase</keyword>
<gene>
    <name evidence="10" type="primary">LOC107793604</name>
</gene>
<keyword evidence="2" id="KW-0808">Transferase</keyword>
<dbReference type="InterPro" id="IPR051681">
    <property type="entry name" value="Ser/Thr_Kinases-Pseudokinases"/>
</dbReference>
<evidence type="ECO:0000256" key="6">
    <source>
        <dbReference type="PROSITE-ProRule" id="PRU10141"/>
    </source>
</evidence>
<keyword evidence="1 7" id="KW-0723">Serine/threonine-protein kinase</keyword>
<dbReference type="GO" id="GO:0004674">
    <property type="term" value="F:protein serine/threonine kinase activity"/>
    <property type="evidence" value="ECO:0000318"/>
    <property type="project" value="GO_Central"/>
</dbReference>
<dbReference type="InterPro" id="IPR008271">
    <property type="entry name" value="Ser/Thr_kinase_AS"/>
</dbReference>
<dbReference type="InterPro" id="IPR001245">
    <property type="entry name" value="Ser-Thr/Tyr_kinase_cat_dom"/>
</dbReference>
<dbReference type="SMART" id="SM00220">
    <property type="entry name" value="S_TKc"/>
    <property type="match status" value="1"/>
</dbReference>
<evidence type="ECO:0000256" key="3">
    <source>
        <dbReference type="ARBA" id="ARBA00022741"/>
    </source>
</evidence>
<proteinExistence type="inferred from homology"/>
<dbReference type="PRINTS" id="PR00109">
    <property type="entry name" value="TYRKINASE"/>
</dbReference>
<feature type="region of interest" description="Disordered" evidence="8">
    <location>
        <begin position="64"/>
        <end position="119"/>
    </location>
</feature>
<dbReference type="InterPro" id="IPR000719">
    <property type="entry name" value="Prot_kinase_dom"/>
</dbReference>
<feature type="binding site" evidence="6">
    <location>
        <position position="198"/>
    </location>
    <ligand>
        <name>ATP</name>
        <dbReference type="ChEBI" id="CHEBI:30616"/>
    </ligand>
</feature>
<dbReference type="InterPro" id="IPR011009">
    <property type="entry name" value="Kinase-like_dom_sf"/>
</dbReference>
<dbReference type="SUPFAM" id="SSF56112">
    <property type="entry name" value="Protein kinase-like (PK-like)"/>
    <property type="match status" value="1"/>
</dbReference>
<protein>
    <submittedName>
        <fullName evidence="10">Serine/threonine-protein kinase HT1-like</fullName>
    </submittedName>
</protein>
<evidence type="ECO:0000259" key="9">
    <source>
        <dbReference type="PROSITE" id="PS50011"/>
    </source>
</evidence>
<dbReference type="STRING" id="4097.A0A1S4A4B3"/>
<dbReference type="AlphaFoldDB" id="A0A1S4A4B3"/>
<dbReference type="PROSITE" id="PS50011">
    <property type="entry name" value="PROTEIN_KINASE_DOM"/>
    <property type="match status" value="1"/>
</dbReference>
<dbReference type="PANTHER" id="PTHR44329">
    <property type="entry name" value="SERINE/THREONINE-PROTEIN KINASE TNNI3K-RELATED"/>
    <property type="match status" value="1"/>
</dbReference>
<dbReference type="OMA" id="RDIANFA"/>
<dbReference type="InterPro" id="IPR017441">
    <property type="entry name" value="Protein_kinase_ATP_BS"/>
</dbReference>
<evidence type="ECO:0000256" key="8">
    <source>
        <dbReference type="SAM" id="MobiDB-lite"/>
    </source>
</evidence>
<evidence type="ECO:0000256" key="7">
    <source>
        <dbReference type="RuleBase" id="RU000304"/>
    </source>
</evidence>
<reference evidence="10" key="1">
    <citation type="submission" date="2025-08" db="UniProtKB">
        <authorList>
            <consortium name="RefSeq"/>
        </authorList>
    </citation>
    <scope>IDENTIFICATION</scope>
</reference>
<dbReference type="Gene3D" id="1.10.510.10">
    <property type="entry name" value="Transferase(Phosphotransferase) domain 1"/>
    <property type="match status" value="1"/>
</dbReference>
<dbReference type="PaxDb" id="4097-A0A1S4A4B3"/>
<keyword evidence="3 6" id="KW-0547">Nucleotide-binding</keyword>
<evidence type="ECO:0000256" key="4">
    <source>
        <dbReference type="ARBA" id="ARBA00022777"/>
    </source>
</evidence>
<dbReference type="RefSeq" id="XP_016471478.1">
    <property type="nucleotide sequence ID" value="XM_016615992.1"/>
</dbReference>
<name>A0A1S4A4B3_TOBAC</name>
<evidence type="ECO:0000256" key="2">
    <source>
        <dbReference type="ARBA" id="ARBA00022679"/>
    </source>
</evidence>
<evidence type="ECO:0000256" key="1">
    <source>
        <dbReference type="ARBA" id="ARBA00022527"/>
    </source>
</evidence>
<feature type="domain" description="Protein kinase" evidence="9">
    <location>
        <begin position="171"/>
        <end position="446"/>
    </location>
</feature>
<feature type="compositionally biased region" description="Basic and acidic residues" evidence="8">
    <location>
        <begin position="67"/>
        <end position="108"/>
    </location>
</feature>
<dbReference type="Pfam" id="PF07714">
    <property type="entry name" value="PK_Tyr_Ser-Thr"/>
    <property type="match status" value="1"/>
</dbReference>
<dbReference type="PROSITE" id="PS00107">
    <property type="entry name" value="PROTEIN_KINASE_ATP"/>
    <property type="match status" value="1"/>
</dbReference>
<dbReference type="Gene3D" id="3.30.200.20">
    <property type="entry name" value="Phosphorylase Kinase, domain 1"/>
    <property type="match status" value="1"/>
</dbReference>
<dbReference type="PANTHER" id="PTHR44329:SF160">
    <property type="entry name" value="OS05G0577700 PROTEIN"/>
    <property type="match status" value="1"/>
</dbReference>
<dbReference type="KEGG" id="nta:107793604"/>
<dbReference type="PROSITE" id="PS00108">
    <property type="entry name" value="PROTEIN_KINASE_ST"/>
    <property type="match status" value="1"/>
</dbReference>
<keyword evidence="5 6" id="KW-0067">ATP-binding</keyword>
<dbReference type="GO" id="GO:0005524">
    <property type="term" value="F:ATP binding"/>
    <property type="evidence" value="ECO:0007669"/>
    <property type="project" value="UniProtKB-UniRule"/>
</dbReference>